<name>A0A0U5C8J0_ASPCI</name>
<evidence type="ECO:0000256" key="3">
    <source>
        <dbReference type="ARBA" id="ARBA00023002"/>
    </source>
</evidence>
<dbReference type="PANTHER" id="PTHR32332:SF34">
    <property type="entry name" value="2-NITROPROPANE DIOXYGENASE FAMILY, PUTATIVE-RELATED"/>
    <property type="match status" value="1"/>
</dbReference>
<keyword evidence="2" id="KW-0288">FMN</keyword>
<dbReference type="OMA" id="YKPAVVW"/>
<keyword evidence="6" id="KW-1185">Reference proteome</keyword>
<protein>
    <submittedName>
        <fullName evidence="5">Uncharacterized protein</fullName>
    </submittedName>
</protein>
<gene>
    <name evidence="5" type="ORF">ASPCAL06076</name>
</gene>
<proteinExistence type="predicted"/>
<feature type="region of interest" description="Disordered" evidence="4">
    <location>
        <begin position="1"/>
        <end position="51"/>
    </location>
</feature>
<dbReference type="STRING" id="454130.A0A0U5C8J0"/>
<sequence length="364" mass="39417">MDQAPPYRKRPHERHSHQCARHSCNPIRRPGADRVSRRPPPTGGGAASSQVIAPKFGQATSFWGGSESQSPSEFAVGDDTLPIGVGIIILAMEGPSTFLPLLAQYKPALVWLSFRESQDFRQWTDCIRQTSPSTKVWIQLGSVRCALEVAHSCRPDALVLQGSDAGGHGHARGSSIVTLVPEVADALSRAGIGSIPLIAAGGIMDGRGVAAALALGAAGVVMGTRLLGAVEADLPREYRDEILAAWDGGESTVRFHVFDEMWGDNPWPEVYDGRCLRNRCYEDLEGGMSVGEMRERLYWRIGMARRDEEVAVKDTSSLWVGAGVGMLRVVETAREIVESVQEEAKDRLQHAASQLSAIGHAMQQ</sequence>
<dbReference type="GO" id="GO:0018580">
    <property type="term" value="F:nitronate monooxygenase activity"/>
    <property type="evidence" value="ECO:0007669"/>
    <property type="project" value="InterPro"/>
</dbReference>
<keyword evidence="3" id="KW-0560">Oxidoreductase</keyword>
<evidence type="ECO:0000256" key="4">
    <source>
        <dbReference type="SAM" id="MobiDB-lite"/>
    </source>
</evidence>
<keyword evidence="1" id="KW-0285">Flavoprotein</keyword>
<dbReference type="Proteomes" id="UP000054771">
    <property type="component" value="Unassembled WGS sequence"/>
</dbReference>
<reference evidence="6" key="1">
    <citation type="journal article" date="2016" name="Genome Announc.">
        <title>Draft genome sequences of fungus Aspergillus calidoustus.</title>
        <authorList>
            <person name="Horn F."/>
            <person name="Linde J."/>
            <person name="Mattern D.J."/>
            <person name="Walther G."/>
            <person name="Guthke R."/>
            <person name="Scherlach K."/>
            <person name="Martin K."/>
            <person name="Brakhage A.A."/>
            <person name="Petzke L."/>
            <person name="Valiante V."/>
        </authorList>
    </citation>
    <scope>NUCLEOTIDE SEQUENCE [LARGE SCALE GENOMIC DNA]</scope>
    <source>
        <strain evidence="6">SF006504</strain>
    </source>
</reference>
<dbReference type="CDD" id="cd04730">
    <property type="entry name" value="NPD_like"/>
    <property type="match status" value="1"/>
</dbReference>
<dbReference type="PANTHER" id="PTHR32332">
    <property type="entry name" value="2-NITROPROPANE DIOXYGENASE"/>
    <property type="match status" value="1"/>
</dbReference>
<organism evidence="5 6">
    <name type="scientific">Aspergillus calidoustus</name>
    <dbReference type="NCBI Taxonomy" id="454130"/>
    <lineage>
        <taxon>Eukaryota</taxon>
        <taxon>Fungi</taxon>
        <taxon>Dikarya</taxon>
        <taxon>Ascomycota</taxon>
        <taxon>Pezizomycotina</taxon>
        <taxon>Eurotiomycetes</taxon>
        <taxon>Eurotiomycetidae</taxon>
        <taxon>Eurotiales</taxon>
        <taxon>Aspergillaceae</taxon>
        <taxon>Aspergillus</taxon>
        <taxon>Aspergillus subgen. Nidulantes</taxon>
    </lineage>
</organism>
<dbReference type="InterPro" id="IPR004136">
    <property type="entry name" value="NMO"/>
</dbReference>
<evidence type="ECO:0000313" key="5">
    <source>
        <dbReference type="EMBL" id="CEL04953.1"/>
    </source>
</evidence>
<evidence type="ECO:0000313" key="6">
    <source>
        <dbReference type="Proteomes" id="UP000054771"/>
    </source>
</evidence>
<dbReference type="SUPFAM" id="SSF51412">
    <property type="entry name" value="Inosine monophosphate dehydrogenase (IMPDH)"/>
    <property type="match status" value="1"/>
</dbReference>
<dbReference type="Gene3D" id="3.20.20.70">
    <property type="entry name" value="Aldolase class I"/>
    <property type="match status" value="1"/>
</dbReference>
<dbReference type="Pfam" id="PF03060">
    <property type="entry name" value="NMO"/>
    <property type="match status" value="1"/>
</dbReference>
<dbReference type="AlphaFoldDB" id="A0A0U5C8J0"/>
<feature type="compositionally biased region" description="Basic residues" evidence="4">
    <location>
        <begin position="7"/>
        <end position="20"/>
    </location>
</feature>
<dbReference type="OrthoDB" id="2349068at2759"/>
<dbReference type="EMBL" id="CDMC01000004">
    <property type="protein sequence ID" value="CEL04953.1"/>
    <property type="molecule type" value="Genomic_DNA"/>
</dbReference>
<accession>A0A0U5C8J0</accession>
<evidence type="ECO:0000256" key="2">
    <source>
        <dbReference type="ARBA" id="ARBA00022643"/>
    </source>
</evidence>
<dbReference type="InterPro" id="IPR013785">
    <property type="entry name" value="Aldolase_TIM"/>
</dbReference>
<evidence type="ECO:0000256" key="1">
    <source>
        <dbReference type="ARBA" id="ARBA00022630"/>
    </source>
</evidence>